<dbReference type="Gene3D" id="1.10.10.10">
    <property type="entry name" value="Winged helix-like DNA-binding domain superfamily/Winged helix DNA-binding domain"/>
    <property type="match status" value="1"/>
</dbReference>
<keyword evidence="2" id="KW-0238">DNA-binding</keyword>
<dbReference type="Proteomes" id="UP000612349">
    <property type="component" value="Unassembled WGS sequence"/>
</dbReference>
<dbReference type="GO" id="GO:0006950">
    <property type="term" value="P:response to stress"/>
    <property type="evidence" value="ECO:0007669"/>
    <property type="project" value="TreeGrafter"/>
</dbReference>
<dbReference type="Pfam" id="PF12802">
    <property type="entry name" value="MarR_2"/>
    <property type="match status" value="1"/>
</dbReference>
<sequence>MSEDLRPIGNPGSADFRLEAYPFYLLNRAASRYNVEIEAALRELGIDIPTWRVLMILGEKEPLAIGQVSRSAVINLSTMMRIVGRMEKAGLIVVTPSAHDRRVKEIGLTALGREKLADARKVTAPLYERIITGFSAADFARLLDLLARLHDNLE</sequence>
<dbReference type="InterPro" id="IPR023187">
    <property type="entry name" value="Tscrpt_reg_MarR-type_CS"/>
</dbReference>
<dbReference type="EMBL" id="BMIP01000004">
    <property type="protein sequence ID" value="GGD72493.1"/>
    <property type="molecule type" value="Genomic_DNA"/>
</dbReference>
<dbReference type="PANTHER" id="PTHR33164:SF13">
    <property type="entry name" value="4-HYDROXYPHENYLACETATE CATABOLISM PROTEIN"/>
    <property type="match status" value="1"/>
</dbReference>
<reference evidence="5" key="1">
    <citation type="journal article" date="2014" name="Int. J. Syst. Evol. Microbiol.">
        <title>Complete genome sequence of Corynebacterium casei LMG S-19264T (=DSM 44701T), isolated from a smear-ripened cheese.</title>
        <authorList>
            <consortium name="US DOE Joint Genome Institute (JGI-PGF)"/>
            <person name="Walter F."/>
            <person name="Albersmeier A."/>
            <person name="Kalinowski J."/>
            <person name="Ruckert C."/>
        </authorList>
    </citation>
    <scope>NUCLEOTIDE SEQUENCE</scope>
    <source>
        <strain evidence="5">CGMCC 1.15360</strain>
    </source>
</reference>
<keyword evidence="3" id="KW-0804">Transcription</keyword>
<organism evidence="5 6">
    <name type="scientific">Croceicoccus mobilis</name>
    <dbReference type="NCBI Taxonomy" id="1703339"/>
    <lineage>
        <taxon>Bacteria</taxon>
        <taxon>Pseudomonadati</taxon>
        <taxon>Pseudomonadota</taxon>
        <taxon>Alphaproteobacteria</taxon>
        <taxon>Sphingomonadales</taxon>
        <taxon>Erythrobacteraceae</taxon>
        <taxon>Croceicoccus</taxon>
    </lineage>
</organism>
<dbReference type="GO" id="GO:0003700">
    <property type="term" value="F:DNA-binding transcription factor activity"/>
    <property type="evidence" value="ECO:0007669"/>
    <property type="project" value="InterPro"/>
</dbReference>
<keyword evidence="1" id="KW-0805">Transcription regulation</keyword>
<reference evidence="5" key="2">
    <citation type="submission" date="2020-09" db="EMBL/GenBank/DDBJ databases">
        <authorList>
            <person name="Sun Q."/>
            <person name="Zhou Y."/>
        </authorList>
    </citation>
    <scope>NUCLEOTIDE SEQUENCE</scope>
    <source>
        <strain evidence="5">CGMCC 1.15360</strain>
    </source>
</reference>
<evidence type="ECO:0000259" key="4">
    <source>
        <dbReference type="PROSITE" id="PS50995"/>
    </source>
</evidence>
<accession>A0A916Z1N8</accession>
<feature type="domain" description="HTH marR-type" evidence="4">
    <location>
        <begin position="19"/>
        <end position="151"/>
    </location>
</feature>
<evidence type="ECO:0000313" key="5">
    <source>
        <dbReference type="EMBL" id="GGD72493.1"/>
    </source>
</evidence>
<evidence type="ECO:0000256" key="1">
    <source>
        <dbReference type="ARBA" id="ARBA00023015"/>
    </source>
</evidence>
<evidence type="ECO:0000256" key="3">
    <source>
        <dbReference type="ARBA" id="ARBA00023163"/>
    </source>
</evidence>
<dbReference type="PANTHER" id="PTHR33164">
    <property type="entry name" value="TRANSCRIPTIONAL REGULATOR, MARR FAMILY"/>
    <property type="match status" value="1"/>
</dbReference>
<dbReference type="AlphaFoldDB" id="A0A916Z1N8"/>
<evidence type="ECO:0000313" key="6">
    <source>
        <dbReference type="Proteomes" id="UP000612349"/>
    </source>
</evidence>
<dbReference type="SMART" id="SM00347">
    <property type="entry name" value="HTH_MARR"/>
    <property type="match status" value="1"/>
</dbReference>
<dbReference type="InterPro" id="IPR036390">
    <property type="entry name" value="WH_DNA-bd_sf"/>
</dbReference>
<dbReference type="InterPro" id="IPR039422">
    <property type="entry name" value="MarR/SlyA-like"/>
</dbReference>
<dbReference type="GO" id="GO:0003677">
    <property type="term" value="F:DNA binding"/>
    <property type="evidence" value="ECO:0007669"/>
    <property type="project" value="UniProtKB-KW"/>
</dbReference>
<dbReference type="InterPro" id="IPR036388">
    <property type="entry name" value="WH-like_DNA-bd_sf"/>
</dbReference>
<keyword evidence="6" id="KW-1185">Reference proteome</keyword>
<protein>
    <recommendedName>
        <fullName evidence="4">HTH marR-type domain-containing protein</fullName>
    </recommendedName>
</protein>
<dbReference type="RefSeq" id="WP_066774756.1">
    <property type="nucleotide sequence ID" value="NZ_BMIP01000004.1"/>
</dbReference>
<dbReference type="PROSITE" id="PS50995">
    <property type="entry name" value="HTH_MARR_2"/>
    <property type="match status" value="1"/>
</dbReference>
<dbReference type="SUPFAM" id="SSF46785">
    <property type="entry name" value="Winged helix' DNA-binding domain"/>
    <property type="match status" value="1"/>
</dbReference>
<dbReference type="InterPro" id="IPR000835">
    <property type="entry name" value="HTH_MarR-typ"/>
</dbReference>
<dbReference type="OrthoDB" id="8684664at2"/>
<proteinExistence type="predicted"/>
<gene>
    <name evidence="5" type="ORF">GCM10010990_22550</name>
</gene>
<name>A0A916Z1N8_9SPHN</name>
<comment type="caution">
    <text evidence="5">The sequence shown here is derived from an EMBL/GenBank/DDBJ whole genome shotgun (WGS) entry which is preliminary data.</text>
</comment>
<evidence type="ECO:0000256" key="2">
    <source>
        <dbReference type="ARBA" id="ARBA00023125"/>
    </source>
</evidence>
<dbReference type="PROSITE" id="PS01117">
    <property type="entry name" value="HTH_MARR_1"/>
    <property type="match status" value="1"/>
</dbReference>